<dbReference type="InterPro" id="IPR002938">
    <property type="entry name" value="FAD-bd"/>
</dbReference>
<accession>A0ABP8SYH7</accession>
<evidence type="ECO:0000313" key="2">
    <source>
        <dbReference type="EMBL" id="GAA4576445.1"/>
    </source>
</evidence>
<organism evidence="2 3">
    <name type="scientific">Micromonospora coerulea</name>
    <dbReference type="NCBI Taxonomy" id="47856"/>
    <lineage>
        <taxon>Bacteria</taxon>
        <taxon>Bacillati</taxon>
        <taxon>Actinomycetota</taxon>
        <taxon>Actinomycetes</taxon>
        <taxon>Micromonosporales</taxon>
        <taxon>Micromonosporaceae</taxon>
        <taxon>Micromonospora</taxon>
    </lineage>
</organism>
<feature type="domain" description="FAD-binding" evidence="1">
    <location>
        <begin position="5"/>
        <end position="338"/>
    </location>
</feature>
<dbReference type="SUPFAM" id="SSF51905">
    <property type="entry name" value="FAD/NAD(P)-binding domain"/>
    <property type="match status" value="1"/>
</dbReference>
<dbReference type="GO" id="GO:0004497">
    <property type="term" value="F:monooxygenase activity"/>
    <property type="evidence" value="ECO:0007669"/>
    <property type="project" value="UniProtKB-KW"/>
</dbReference>
<evidence type="ECO:0000313" key="3">
    <source>
        <dbReference type="Proteomes" id="UP001500307"/>
    </source>
</evidence>
<dbReference type="PANTHER" id="PTHR46865">
    <property type="entry name" value="OXIDOREDUCTASE-RELATED"/>
    <property type="match status" value="1"/>
</dbReference>
<keyword evidence="2" id="KW-0503">Monooxygenase</keyword>
<dbReference type="PANTHER" id="PTHR46865:SF2">
    <property type="entry name" value="MONOOXYGENASE"/>
    <property type="match status" value="1"/>
</dbReference>
<comment type="caution">
    <text evidence="2">The sequence shown here is derived from an EMBL/GenBank/DDBJ whole genome shotgun (WGS) entry which is preliminary data.</text>
</comment>
<dbReference type="Proteomes" id="UP001500307">
    <property type="component" value="Unassembled WGS sequence"/>
</dbReference>
<gene>
    <name evidence="2" type="ORF">GCM10023176_47840</name>
</gene>
<dbReference type="InterPro" id="IPR051704">
    <property type="entry name" value="FAD_aromatic-hydroxylase"/>
</dbReference>
<dbReference type="PRINTS" id="PR00420">
    <property type="entry name" value="RNGMNOXGNASE"/>
</dbReference>
<reference evidence="3" key="1">
    <citation type="journal article" date="2019" name="Int. J. Syst. Evol. Microbiol.">
        <title>The Global Catalogue of Microorganisms (GCM) 10K type strain sequencing project: providing services to taxonomists for standard genome sequencing and annotation.</title>
        <authorList>
            <consortium name="The Broad Institute Genomics Platform"/>
            <consortium name="The Broad Institute Genome Sequencing Center for Infectious Disease"/>
            <person name="Wu L."/>
            <person name="Ma J."/>
        </authorList>
    </citation>
    <scope>NUCLEOTIDE SEQUENCE [LARGE SCALE GENOMIC DNA]</scope>
    <source>
        <strain evidence="3">JCM 3175</strain>
    </source>
</reference>
<dbReference type="Gene3D" id="3.30.9.10">
    <property type="entry name" value="D-Amino Acid Oxidase, subunit A, domain 2"/>
    <property type="match status" value="1"/>
</dbReference>
<sequence length="405" mass="43463">MSGMTTVLISGASVAGPALAWWLRRHGFRPTVVERAPALRPGGYKVDIRGAALTVVDRMGLREQVERHDTGMRSAHFVDARGARLATMDAALFGGREGDDVEIMRGDLARILADATRDVEYVFDDSIAALTPSADAVEVSFERGPRRTFDLVIGADGLHSNVRRLAFGPESAHLRSLGHHIAIFTVPAEFGAEGIELMHPAPGRSVGVYRTAGAPDARALFLFPSPPGAAERRDVAGRKALLAEAFAGAGWLVPALLDAMWDAPDFYFDAMSQVRMDRWSTGRIGLVGDAAYGPSPASGQGTSLSLVGAYVLASSLAAAPGDPAAGFADYERRMRPFVEVNQSLAERNLKGMVLGSAAQIRFQTTMLRLMPRLPGRERMIRRVTEPIRRAATAITLPEIPAPRGA</sequence>
<dbReference type="InterPro" id="IPR036188">
    <property type="entry name" value="FAD/NAD-bd_sf"/>
</dbReference>
<evidence type="ECO:0000259" key="1">
    <source>
        <dbReference type="Pfam" id="PF01494"/>
    </source>
</evidence>
<keyword evidence="3" id="KW-1185">Reference proteome</keyword>
<protein>
    <submittedName>
        <fullName evidence="2">FAD-dependent monooxygenase</fullName>
    </submittedName>
</protein>
<proteinExistence type="predicted"/>
<dbReference type="Gene3D" id="3.50.50.60">
    <property type="entry name" value="FAD/NAD(P)-binding domain"/>
    <property type="match status" value="1"/>
</dbReference>
<keyword evidence="2" id="KW-0560">Oxidoreductase</keyword>
<name>A0ABP8SYH7_9ACTN</name>
<dbReference type="Pfam" id="PF01494">
    <property type="entry name" value="FAD_binding_3"/>
    <property type="match status" value="1"/>
</dbReference>
<dbReference type="EMBL" id="BAABGU010000031">
    <property type="protein sequence ID" value="GAA4576445.1"/>
    <property type="molecule type" value="Genomic_DNA"/>
</dbReference>